<accession>A0A9W7CKC1</accession>
<feature type="region of interest" description="Disordered" evidence="2">
    <location>
        <begin position="47"/>
        <end position="131"/>
    </location>
</feature>
<dbReference type="InterPro" id="IPR052450">
    <property type="entry name" value="TRBD-Containing_Protein"/>
</dbReference>
<dbReference type="AlphaFoldDB" id="A0A9W7CKC1"/>
<dbReference type="PANTHER" id="PTHR46734:SF1">
    <property type="entry name" value="TELOMERIC REPEAT-BINDING FACTOR 1"/>
    <property type="match status" value="1"/>
</dbReference>
<keyword evidence="6" id="KW-1185">Reference proteome</keyword>
<dbReference type="InterPro" id="IPR001005">
    <property type="entry name" value="SANT/Myb"/>
</dbReference>
<feature type="domain" description="HTH myb-type" evidence="4">
    <location>
        <begin position="1"/>
        <end position="58"/>
    </location>
</feature>
<feature type="domain" description="Myb-like" evidence="3">
    <location>
        <begin position="1"/>
        <end position="54"/>
    </location>
</feature>
<protein>
    <submittedName>
        <fullName evidence="5">Uncharacterized protein</fullName>
    </submittedName>
</protein>
<dbReference type="InterPro" id="IPR017930">
    <property type="entry name" value="Myb_dom"/>
</dbReference>
<dbReference type="PROSITE" id="PS50090">
    <property type="entry name" value="MYB_LIKE"/>
    <property type="match status" value="1"/>
</dbReference>
<evidence type="ECO:0000259" key="4">
    <source>
        <dbReference type="PROSITE" id="PS51294"/>
    </source>
</evidence>
<evidence type="ECO:0000313" key="5">
    <source>
        <dbReference type="EMBL" id="GMI06166.1"/>
    </source>
</evidence>
<dbReference type="PROSITE" id="PS51294">
    <property type="entry name" value="HTH_MYB"/>
    <property type="match status" value="1"/>
</dbReference>
<organism evidence="5 6">
    <name type="scientific">Triparma verrucosa</name>
    <dbReference type="NCBI Taxonomy" id="1606542"/>
    <lineage>
        <taxon>Eukaryota</taxon>
        <taxon>Sar</taxon>
        <taxon>Stramenopiles</taxon>
        <taxon>Ochrophyta</taxon>
        <taxon>Bolidophyceae</taxon>
        <taxon>Parmales</taxon>
        <taxon>Triparmaceae</taxon>
        <taxon>Triparma</taxon>
    </lineage>
</organism>
<feature type="compositionally biased region" description="Acidic residues" evidence="2">
    <location>
        <begin position="74"/>
        <end position="84"/>
    </location>
</feature>
<dbReference type="SMART" id="SM00717">
    <property type="entry name" value="SANT"/>
    <property type="match status" value="1"/>
</dbReference>
<keyword evidence="1" id="KW-0539">Nucleus</keyword>
<dbReference type="PANTHER" id="PTHR46734">
    <property type="entry name" value="TELOMERIC REPEAT-BINDING FACTOR 1 TERF1"/>
    <property type="match status" value="1"/>
</dbReference>
<feature type="compositionally biased region" description="Low complexity" evidence="2">
    <location>
        <begin position="57"/>
        <end position="73"/>
    </location>
</feature>
<dbReference type="InterPro" id="IPR009057">
    <property type="entry name" value="Homeodomain-like_sf"/>
</dbReference>
<gene>
    <name evidence="5" type="ORF">TrVE_jg10078</name>
</gene>
<evidence type="ECO:0000313" key="6">
    <source>
        <dbReference type="Proteomes" id="UP001165160"/>
    </source>
</evidence>
<feature type="compositionally biased region" description="Basic residues" evidence="2">
    <location>
        <begin position="91"/>
        <end position="120"/>
    </location>
</feature>
<name>A0A9W7CKC1_9STRA</name>
<evidence type="ECO:0000256" key="1">
    <source>
        <dbReference type="ARBA" id="ARBA00023242"/>
    </source>
</evidence>
<sequence length="254" mass="27702">MPPKKKFWTKAEEDAIRAGVKKFGVGSWAEIKSHSKVLAGRTNVNIKDKWRTLSKTEAAPAPSDSSSDSSGSESDSDDDSDDEPASPPVKKVVKKKASPAKKVVQKKKAASPKVVLKPRRAFGSNKTTLPAPAEMLPDFEVALLRSEHDKLKRENERLLARVEKLEKTGSGGSRSKSKADTVHVLTEHREGIGSVSKEIDGAEVIGVYKSCKAATDAIIRYSKGEVNEPDEVFYANDGDDSTKNWYTIEDAGLY</sequence>
<evidence type="ECO:0000259" key="3">
    <source>
        <dbReference type="PROSITE" id="PS50090"/>
    </source>
</evidence>
<reference evidence="6" key="1">
    <citation type="journal article" date="2023" name="Commun. Biol.">
        <title>Genome analysis of Parmales, the sister group of diatoms, reveals the evolutionary specialization of diatoms from phago-mixotrophs to photoautotrophs.</title>
        <authorList>
            <person name="Ban H."/>
            <person name="Sato S."/>
            <person name="Yoshikawa S."/>
            <person name="Yamada K."/>
            <person name="Nakamura Y."/>
            <person name="Ichinomiya M."/>
            <person name="Sato N."/>
            <person name="Blanc-Mathieu R."/>
            <person name="Endo H."/>
            <person name="Kuwata A."/>
            <person name="Ogata H."/>
        </authorList>
    </citation>
    <scope>NUCLEOTIDE SEQUENCE [LARGE SCALE GENOMIC DNA]</scope>
    <source>
        <strain evidence="6">NIES 3699</strain>
    </source>
</reference>
<feature type="region of interest" description="Disordered" evidence="2">
    <location>
        <begin position="164"/>
        <end position="183"/>
    </location>
</feature>
<dbReference type="EMBL" id="BRXX01000343">
    <property type="protein sequence ID" value="GMI06166.1"/>
    <property type="molecule type" value="Genomic_DNA"/>
</dbReference>
<dbReference type="Proteomes" id="UP001165160">
    <property type="component" value="Unassembled WGS sequence"/>
</dbReference>
<dbReference type="CDD" id="cd11660">
    <property type="entry name" value="SANT_TRF"/>
    <property type="match status" value="1"/>
</dbReference>
<dbReference type="Pfam" id="PF00249">
    <property type="entry name" value="Myb_DNA-binding"/>
    <property type="match status" value="1"/>
</dbReference>
<dbReference type="Gene3D" id="1.10.246.220">
    <property type="match status" value="1"/>
</dbReference>
<proteinExistence type="predicted"/>
<comment type="caution">
    <text evidence="5">The sequence shown here is derived from an EMBL/GenBank/DDBJ whole genome shotgun (WGS) entry which is preliminary data.</text>
</comment>
<evidence type="ECO:0000256" key="2">
    <source>
        <dbReference type="SAM" id="MobiDB-lite"/>
    </source>
</evidence>
<dbReference type="SUPFAM" id="SSF46689">
    <property type="entry name" value="Homeodomain-like"/>
    <property type="match status" value="1"/>
</dbReference>